<dbReference type="InterPro" id="IPR039614">
    <property type="entry name" value="PMI1-like"/>
</dbReference>
<protein>
    <submittedName>
        <fullName evidence="2">Protein PLASTID MOVEMENT IMPAIRED 1-RELATED 1</fullName>
    </submittedName>
</protein>
<organism evidence="2 3">
    <name type="scientific">Glycine soja</name>
    <name type="common">Wild soybean</name>
    <dbReference type="NCBI Taxonomy" id="3848"/>
    <lineage>
        <taxon>Eukaryota</taxon>
        <taxon>Viridiplantae</taxon>
        <taxon>Streptophyta</taxon>
        <taxon>Embryophyta</taxon>
        <taxon>Tracheophyta</taxon>
        <taxon>Spermatophyta</taxon>
        <taxon>Magnoliopsida</taxon>
        <taxon>eudicotyledons</taxon>
        <taxon>Gunneridae</taxon>
        <taxon>Pentapetalae</taxon>
        <taxon>rosids</taxon>
        <taxon>fabids</taxon>
        <taxon>Fabales</taxon>
        <taxon>Fabaceae</taxon>
        <taxon>Papilionoideae</taxon>
        <taxon>50 kb inversion clade</taxon>
        <taxon>NPAAA clade</taxon>
        <taxon>indigoferoid/millettioid clade</taxon>
        <taxon>Phaseoleae</taxon>
        <taxon>Glycine</taxon>
        <taxon>Glycine subgen. Soja</taxon>
    </lineage>
</organism>
<proteinExistence type="predicted"/>
<comment type="caution">
    <text evidence="2">The sequence shown here is derived from an EMBL/GenBank/DDBJ whole genome shotgun (WGS) entry which is preliminary data.</text>
</comment>
<dbReference type="Pfam" id="PF21745">
    <property type="entry name" value="PMI1_PMIR1-2_C"/>
    <property type="match status" value="1"/>
</dbReference>
<gene>
    <name evidence="2" type="ORF">D0Y65_036328</name>
</gene>
<dbReference type="InterPro" id="IPR048972">
    <property type="entry name" value="PMI1_PMIR1-2_C"/>
</dbReference>
<dbReference type="PANTHER" id="PTHR33414:SF1">
    <property type="entry name" value="PROTEIN PLASTID MOVEMENT IMPAIRED 1-RELATED 1"/>
    <property type="match status" value="1"/>
</dbReference>
<dbReference type="AlphaFoldDB" id="A0A445HE01"/>
<evidence type="ECO:0000313" key="3">
    <source>
        <dbReference type="Proteomes" id="UP000289340"/>
    </source>
</evidence>
<evidence type="ECO:0000313" key="2">
    <source>
        <dbReference type="EMBL" id="RZB71888.1"/>
    </source>
</evidence>
<feature type="domain" description="PMI1/PMIR1-2 C-terminal" evidence="1">
    <location>
        <begin position="15"/>
        <end position="146"/>
    </location>
</feature>
<name>A0A445HE01_GLYSO</name>
<keyword evidence="3" id="KW-1185">Reference proteome</keyword>
<accession>A0A445HE01</accession>
<reference evidence="2 3" key="1">
    <citation type="submission" date="2018-09" db="EMBL/GenBank/DDBJ databases">
        <title>A high-quality reference genome of wild soybean provides a powerful tool to mine soybean genomes.</title>
        <authorList>
            <person name="Xie M."/>
            <person name="Chung C.Y.L."/>
            <person name="Li M.-W."/>
            <person name="Wong F.-L."/>
            <person name="Chan T.-F."/>
            <person name="Lam H.-M."/>
        </authorList>
    </citation>
    <scope>NUCLEOTIDE SEQUENCE [LARGE SCALE GENOMIC DNA]</scope>
    <source>
        <strain evidence="3">cv. W05</strain>
        <tissue evidence="2">Hypocotyl of etiolated seedlings</tissue>
    </source>
</reference>
<evidence type="ECO:0000259" key="1">
    <source>
        <dbReference type="Pfam" id="PF21745"/>
    </source>
</evidence>
<dbReference type="EMBL" id="QZWG01000013">
    <property type="protein sequence ID" value="RZB71888.1"/>
    <property type="molecule type" value="Genomic_DNA"/>
</dbReference>
<sequence length="146" mass="15824">MNPSLFRNSRSGGTLIMQVSNPLVMLAEMGSGIMEILQCLASLGIEKLSMQANKLIPLEDITGKTMQQISREAKLVLEETHRQYHLQHDLVTGQDSICTQSGLKGTLSGGLESDKFSSSSIGDQRGSEFVSLEDLAPLAMDKVEAL</sequence>
<dbReference type="Proteomes" id="UP000289340">
    <property type="component" value="Chromosome 13"/>
</dbReference>
<dbReference type="PANTHER" id="PTHR33414">
    <property type="entry name" value="PROTEIN PLASTID MOVEMENT IMPAIRED 1-RELATED 1"/>
    <property type="match status" value="1"/>
</dbReference>